<reference evidence="1 2" key="1">
    <citation type="submission" date="2018-08" db="EMBL/GenBank/DDBJ databases">
        <title>A genome reference for cultivated species of the human gut microbiota.</title>
        <authorList>
            <person name="Zou Y."/>
            <person name="Xue W."/>
            <person name="Luo G."/>
        </authorList>
    </citation>
    <scope>NUCLEOTIDE SEQUENCE [LARGE SCALE GENOMIC DNA]</scope>
    <source>
        <strain evidence="1 2">AF48-16</strain>
    </source>
</reference>
<dbReference type="AlphaFoldDB" id="A0A415EP59"/>
<organism evidence="1 2">
    <name type="scientific">Enterococcus casseliflavus</name>
    <name type="common">Enterococcus flavescens</name>
    <dbReference type="NCBI Taxonomy" id="37734"/>
    <lineage>
        <taxon>Bacteria</taxon>
        <taxon>Bacillati</taxon>
        <taxon>Bacillota</taxon>
        <taxon>Bacilli</taxon>
        <taxon>Lactobacillales</taxon>
        <taxon>Enterococcaceae</taxon>
        <taxon>Enterococcus</taxon>
    </lineage>
</organism>
<dbReference type="NCBIfam" id="TIGR01637">
    <property type="entry name" value="phage_arpU"/>
    <property type="match status" value="1"/>
</dbReference>
<dbReference type="InterPro" id="IPR036388">
    <property type="entry name" value="WH-like_DNA-bd_sf"/>
</dbReference>
<comment type="caution">
    <text evidence="1">The sequence shown here is derived from an EMBL/GenBank/DDBJ whole genome shotgun (WGS) entry which is preliminary data.</text>
</comment>
<name>A0A415EP59_ENTCA</name>
<accession>A0A415EP59</accession>
<dbReference type="SUPFAM" id="SSF88659">
    <property type="entry name" value="Sigma3 and sigma4 domains of RNA polymerase sigma factors"/>
    <property type="match status" value="1"/>
</dbReference>
<evidence type="ECO:0000313" key="2">
    <source>
        <dbReference type="Proteomes" id="UP000286288"/>
    </source>
</evidence>
<dbReference type="InterPro" id="IPR013324">
    <property type="entry name" value="RNA_pol_sigma_r3/r4-like"/>
</dbReference>
<gene>
    <name evidence="1" type="ORF">DW084_15450</name>
</gene>
<dbReference type="Gene3D" id="1.10.10.10">
    <property type="entry name" value="Winged helix-like DNA-binding domain superfamily/Winged helix DNA-binding domain"/>
    <property type="match status" value="1"/>
</dbReference>
<dbReference type="InterPro" id="IPR006524">
    <property type="entry name" value="ArpU-like"/>
</dbReference>
<proteinExistence type="predicted"/>
<evidence type="ECO:0000313" key="1">
    <source>
        <dbReference type="EMBL" id="RHK04807.1"/>
    </source>
</evidence>
<sequence>MSLFDISKYEIPSNEEVDMVLTKRNFEIFIGAYKSSREKIGQPRVPKVTQSYSLLPPSTAKGHSGEAERLLIQKEEDLAEFEALHQLFSKGFSVVAHPFKAEVTERRRQIFVLRYLQGLTVNEIMERAAVSKDIVTDESKEAMLQFSTELQLVVKKSESTPPVACHS</sequence>
<dbReference type="EMBL" id="QRMZ01000025">
    <property type="protein sequence ID" value="RHK04807.1"/>
    <property type="molecule type" value="Genomic_DNA"/>
</dbReference>
<dbReference type="Proteomes" id="UP000286288">
    <property type="component" value="Unassembled WGS sequence"/>
</dbReference>
<protein>
    <submittedName>
        <fullName evidence="1">ArpU family transcriptional regulator</fullName>
    </submittedName>
</protein>